<evidence type="ECO:0000259" key="3">
    <source>
        <dbReference type="PROSITE" id="PS51371"/>
    </source>
</evidence>
<proteinExistence type="predicted"/>
<gene>
    <name evidence="4" type="ORF">ENS06_01410</name>
</gene>
<dbReference type="PANTHER" id="PTHR48108">
    <property type="entry name" value="CBS DOMAIN-CONTAINING PROTEIN CBSX2, CHLOROPLASTIC"/>
    <property type="match status" value="1"/>
</dbReference>
<dbReference type="PROSITE" id="PS51371">
    <property type="entry name" value="CBS"/>
    <property type="match status" value="1"/>
</dbReference>
<organism evidence="4">
    <name type="scientific">Desulfacinum infernum</name>
    <dbReference type="NCBI Taxonomy" id="35837"/>
    <lineage>
        <taxon>Bacteria</taxon>
        <taxon>Pseudomonadati</taxon>
        <taxon>Thermodesulfobacteriota</taxon>
        <taxon>Syntrophobacteria</taxon>
        <taxon>Syntrophobacterales</taxon>
        <taxon>Syntrophobacteraceae</taxon>
        <taxon>Desulfacinum</taxon>
    </lineage>
</organism>
<accession>A0A832EHZ8</accession>
<protein>
    <submittedName>
        <fullName evidence="4">CBS domain-containing protein</fullName>
    </submittedName>
</protein>
<evidence type="ECO:0000256" key="2">
    <source>
        <dbReference type="PROSITE-ProRule" id="PRU00703"/>
    </source>
</evidence>
<dbReference type="Pfam" id="PF00571">
    <property type="entry name" value="CBS"/>
    <property type="match status" value="2"/>
</dbReference>
<keyword evidence="1" id="KW-0677">Repeat</keyword>
<evidence type="ECO:0000256" key="1">
    <source>
        <dbReference type="ARBA" id="ARBA00022737"/>
    </source>
</evidence>
<feature type="domain" description="CBS" evidence="3">
    <location>
        <begin position="27"/>
        <end position="98"/>
    </location>
</feature>
<keyword evidence="2" id="KW-0129">CBS domain</keyword>
<dbReference type="InterPro" id="IPR000644">
    <property type="entry name" value="CBS_dom"/>
</dbReference>
<evidence type="ECO:0000313" key="4">
    <source>
        <dbReference type="EMBL" id="HFK95964.1"/>
    </source>
</evidence>
<dbReference type="AlphaFoldDB" id="A0A832EHZ8"/>
<dbReference type="SUPFAM" id="SSF54631">
    <property type="entry name" value="CBS-domain pair"/>
    <property type="match status" value="1"/>
</dbReference>
<dbReference type="InterPro" id="IPR046342">
    <property type="entry name" value="CBS_dom_sf"/>
</dbReference>
<dbReference type="Gene3D" id="3.10.580.10">
    <property type="entry name" value="CBS-domain"/>
    <property type="match status" value="1"/>
</dbReference>
<name>A0A832EHZ8_9BACT</name>
<reference evidence="4" key="1">
    <citation type="journal article" date="2020" name="mSystems">
        <title>Genome- and Community-Level Interaction Insights into Carbon Utilization and Element Cycling Functions of Hydrothermarchaeota in Hydrothermal Sediment.</title>
        <authorList>
            <person name="Zhou Z."/>
            <person name="Liu Y."/>
            <person name="Xu W."/>
            <person name="Pan J."/>
            <person name="Luo Z.H."/>
            <person name="Li M."/>
        </authorList>
    </citation>
    <scope>NUCLEOTIDE SEQUENCE [LARGE SCALE GENOMIC DNA]</scope>
    <source>
        <strain evidence="4">SpSt-456</strain>
    </source>
</reference>
<dbReference type="EMBL" id="DSTK01000006">
    <property type="protein sequence ID" value="HFK95964.1"/>
    <property type="molecule type" value="Genomic_DNA"/>
</dbReference>
<dbReference type="InterPro" id="IPR051462">
    <property type="entry name" value="CBS_domain-containing"/>
</dbReference>
<comment type="caution">
    <text evidence="4">The sequence shown here is derived from an EMBL/GenBank/DDBJ whole genome shotgun (WGS) entry which is preliminary data.</text>
</comment>
<sequence>MVARLYGAVLCLKEEEVVGADTVKDLMVPIEEYACVSEEATLYEAVLALEEAQKRPTKRAYKHRAVLVCTASGKIVGKVSQLDVLRALEPKFKSLGDVGLLGRFGLGPDVVKIITKEMSILEKPLDDLCKKAARIRVRDIMHSPSTGEFVPETASLNEAIQLLVLGPHQSLLVTRGDTIVGVLRLTDVYTEISERIKACPL</sequence>
<dbReference type="PANTHER" id="PTHR48108:SF26">
    <property type="entry name" value="CBS DOMAIN-CONTAINING PROTEIN DDB_G0289609"/>
    <property type="match status" value="1"/>
</dbReference>